<name>A0ABV5TBU2_9ACTN</name>
<reference evidence="4 5" key="1">
    <citation type="submission" date="2024-09" db="EMBL/GenBank/DDBJ databases">
        <authorList>
            <person name="Sun Q."/>
            <person name="Mori K."/>
        </authorList>
    </citation>
    <scope>NUCLEOTIDE SEQUENCE [LARGE SCALE GENOMIC DNA]</scope>
    <source>
        <strain evidence="4 5">JCM 3028</strain>
    </source>
</reference>
<evidence type="ECO:0000313" key="4">
    <source>
        <dbReference type="EMBL" id="MFB9675796.1"/>
    </source>
</evidence>
<dbReference type="Gene3D" id="3.10.490.10">
    <property type="entry name" value="Gamma-glutamyl cyclotransferase-like"/>
    <property type="match status" value="1"/>
</dbReference>
<dbReference type="Gene3D" id="3.90.1300.10">
    <property type="entry name" value="Amidase signature (AS) domain"/>
    <property type="match status" value="1"/>
</dbReference>
<dbReference type="SUPFAM" id="SSF75304">
    <property type="entry name" value="Amidase signature (AS) enzymes"/>
    <property type="match status" value="1"/>
</dbReference>
<dbReference type="InterPro" id="IPR053844">
    <property type="entry name" value="AH_C"/>
</dbReference>
<dbReference type="Gene3D" id="1.20.58.1700">
    <property type="match status" value="1"/>
</dbReference>
<dbReference type="Pfam" id="PF01425">
    <property type="entry name" value="Amidase"/>
    <property type="match status" value="1"/>
</dbReference>
<keyword evidence="4" id="KW-0378">Hydrolase</keyword>
<dbReference type="Pfam" id="PF21986">
    <property type="entry name" value="AH_C"/>
    <property type="match status" value="1"/>
</dbReference>
<dbReference type="EC" id="3.5.1.54" evidence="4"/>
<dbReference type="InterPro" id="IPR036928">
    <property type="entry name" value="AS_sf"/>
</dbReference>
<dbReference type="PANTHER" id="PTHR11895:SF169">
    <property type="entry name" value="GLUTAMYL-TRNA(GLN) AMIDOTRANSFERASE"/>
    <property type="match status" value="1"/>
</dbReference>
<evidence type="ECO:0000259" key="2">
    <source>
        <dbReference type="Pfam" id="PF01425"/>
    </source>
</evidence>
<accession>A0ABV5TBU2</accession>
<dbReference type="NCBIfam" id="NF006043">
    <property type="entry name" value="PRK08186.1"/>
    <property type="match status" value="1"/>
</dbReference>
<protein>
    <submittedName>
        <fullName evidence="4">Allophanate hydrolase</fullName>
        <ecNumber evidence="4">3.5.1.54</ecNumber>
    </submittedName>
</protein>
<dbReference type="PANTHER" id="PTHR11895">
    <property type="entry name" value="TRANSAMIDASE"/>
    <property type="match status" value="1"/>
</dbReference>
<comment type="caution">
    <text evidence="4">The sequence shown here is derived from an EMBL/GenBank/DDBJ whole genome shotgun (WGS) entry which is preliminary data.</text>
</comment>
<feature type="region of interest" description="Disordered" evidence="1">
    <location>
        <begin position="476"/>
        <end position="503"/>
    </location>
</feature>
<organism evidence="4 5">
    <name type="scientific">Streptosporangium vulgare</name>
    <dbReference type="NCBI Taxonomy" id="46190"/>
    <lineage>
        <taxon>Bacteria</taxon>
        <taxon>Bacillati</taxon>
        <taxon>Actinomycetota</taxon>
        <taxon>Actinomycetes</taxon>
        <taxon>Streptosporangiales</taxon>
        <taxon>Streptosporangiaceae</taxon>
        <taxon>Streptosporangium</taxon>
    </lineage>
</organism>
<evidence type="ECO:0000313" key="5">
    <source>
        <dbReference type="Proteomes" id="UP001589610"/>
    </source>
</evidence>
<dbReference type="InterPro" id="IPR023631">
    <property type="entry name" value="Amidase_dom"/>
</dbReference>
<dbReference type="RefSeq" id="WP_386155804.1">
    <property type="nucleotide sequence ID" value="NZ_JBHMBS010000004.1"/>
</dbReference>
<evidence type="ECO:0000259" key="3">
    <source>
        <dbReference type="Pfam" id="PF21986"/>
    </source>
</evidence>
<feature type="region of interest" description="Disordered" evidence="1">
    <location>
        <begin position="1"/>
        <end position="22"/>
    </location>
</feature>
<dbReference type="InterPro" id="IPR014085">
    <property type="entry name" value="Allophanate_hydrolase"/>
</dbReference>
<feature type="domain" description="Amidase" evidence="2">
    <location>
        <begin position="66"/>
        <end position="456"/>
    </location>
</feature>
<keyword evidence="5" id="KW-1185">Reference proteome</keyword>
<dbReference type="InterPro" id="IPR000120">
    <property type="entry name" value="Amidase"/>
</dbReference>
<dbReference type="NCBIfam" id="TIGR02713">
    <property type="entry name" value="allophanate_hyd"/>
    <property type="match status" value="1"/>
</dbReference>
<evidence type="ECO:0000256" key="1">
    <source>
        <dbReference type="SAM" id="MobiDB-lite"/>
    </source>
</evidence>
<dbReference type="GO" id="GO:0004039">
    <property type="term" value="F:allophanate hydrolase activity"/>
    <property type="evidence" value="ECO:0007669"/>
    <property type="project" value="UniProtKB-EC"/>
</dbReference>
<gene>
    <name evidence="4" type="primary">atzF</name>
    <name evidence="4" type="ORF">ACFFRH_09885</name>
</gene>
<sequence length="637" mass="65204">MHPPPDPDSMPTPAPNSTDRPLRLDLESLSGLYRSGAARPADVAGEVLARIAARGDDHVWITLRPAADLLGDAAELTRRWPDPDTRPPLYGVPFAVKDNVDVAGLPTTAACPAYSHVPERGAPLVERLLAAGALLVGKTNLDQFATGLSGTRSPYGACESPLLPGLISGGSSSGSAVAVAADLVSFAIGTDTAGSGRVPAALTGTVGVKPSRGLVSTLGVVPACASLDCPSLFARSAADGLAVLSVIAAFEPADPWSRELPAPGPVPPVAYPLRIGVPRAPEFFGDTAAEAAFAEAAGRLTGLGHRIVPVDLDPFLAAGRLLYEGPWLAERLAAVGDFVTRNPGEVHPVTLKVLSGGGALSAVDAFEGLHRLRALDAETRRAWASMDVLAVPTVPTTFTVAEMLESPIERNAVLGHYTTFTNLLDLAGISVPAGTTTTGRPHGVTFLGPAGSDTLLAGLGAAFHGLTGGPAAPVPDTRSAAASVPDTRSTAIPVPDARPAPPHAPEARAVLAVVGAHRSGQPLHGRLISLGATGLGTALTAPLYRLYALNGGDLPLPGLVRSTSGGVQVEVELYDLSPSALGVLLTQTAPPLGLGTIRLADGRAVHGFLCEPYATEDSPDISHHGNWPAYLLSLPRP</sequence>
<dbReference type="EMBL" id="JBHMBS010000004">
    <property type="protein sequence ID" value="MFB9675796.1"/>
    <property type="molecule type" value="Genomic_DNA"/>
</dbReference>
<feature type="compositionally biased region" description="Pro residues" evidence="1">
    <location>
        <begin position="1"/>
        <end position="14"/>
    </location>
</feature>
<feature type="domain" description="Allophanate hydrolase C-terminal" evidence="3">
    <location>
        <begin position="511"/>
        <end position="631"/>
    </location>
</feature>
<dbReference type="Proteomes" id="UP001589610">
    <property type="component" value="Unassembled WGS sequence"/>
</dbReference>
<proteinExistence type="predicted"/>